<dbReference type="InterPro" id="IPR012334">
    <property type="entry name" value="Pectin_lyas_fold"/>
</dbReference>
<evidence type="ECO:0000313" key="3">
    <source>
        <dbReference type="Proteomes" id="UP000239002"/>
    </source>
</evidence>
<dbReference type="EMBL" id="PTJE01000004">
    <property type="protein sequence ID" value="PPK94434.1"/>
    <property type="molecule type" value="Genomic_DNA"/>
</dbReference>
<feature type="signal peptide" evidence="1">
    <location>
        <begin position="1"/>
        <end position="20"/>
    </location>
</feature>
<dbReference type="Proteomes" id="UP000239002">
    <property type="component" value="Unassembled WGS sequence"/>
</dbReference>
<dbReference type="AlphaFoldDB" id="A0A2S6IJM7"/>
<dbReference type="SUPFAM" id="SSF51126">
    <property type="entry name" value="Pectin lyase-like"/>
    <property type="match status" value="2"/>
</dbReference>
<accession>A0A2S6IJM7</accession>
<evidence type="ECO:0000256" key="1">
    <source>
        <dbReference type="SAM" id="SignalP"/>
    </source>
</evidence>
<dbReference type="RefSeq" id="WP_104515753.1">
    <property type="nucleotide sequence ID" value="NZ_MQVW01000004.1"/>
</dbReference>
<gene>
    <name evidence="2" type="ORF">LY01_02073</name>
</gene>
<dbReference type="OrthoDB" id="6475864at2"/>
<dbReference type="SMART" id="SM00710">
    <property type="entry name" value="PbH1"/>
    <property type="match status" value="8"/>
</dbReference>
<proteinExistence type="predicted"/>
<keyword evidence="2" id="KW-0456">Lyase</keyword>
<dbReference type="CDD" id="cd14251">
    <property type="entry name" value="PL-6"/>
    <property type="match status" value="1"/>
</dbReference>
<dbReference type="InterPro" id="IPR039513">
    <property type="entry name" value="PL-6"/>
</dbReference>
<comment type="caution">
    <text evidence="2">The sequence shown here is derived from an EMBL/GenBank/DDBJ whole genome shotgun (WGS) entry which is preliminary data.</text>
</comment>
<dbReference type="InterPro" id="IPR011050">
    <property type="entry name" value="Pectin_lyase_fold/virulence"/>
</dbReference>
<protein>
    <submittedName>
        <fullName evidence="2">Poly(Beta-D-mannuronate) lyase</fullName>
    </submittedName>
</protein>
<evidence type="ECO:0000313" key="2">
    <source>
        <dbReference type="EMBL" id="PPK94434.1"/>
    </source>
</evidence>
<dbReference type="GO" id="GO:0016829">
    <property type="term" value="F:lyase activity"/>
    <property type="evidence" value="ECO:0007669"/>
    <property type="project" value="UniProtKB-KW"/>
</dbReference>
<dbReference type="InterPro" id="IPR006626">
    <property type="entry name" value="PbH1"/>
</dbReference>
<keyword evidence="1" id="KW-0732">Signal</keyword>
<dbReference type="Pfam" id="PF14592">
    <property type="entry name" value="Chondroitinas_B"/>
    <property type="match status" value="1"/>
</dbReference>
<reference evidence="2 3" key="1">
    <citation type="submission" date="2018-02" db="EMBL/GenBank/DDBJ databases">
        <title>Genomic Encyclopedia of Archaeal and Bacterial Type Strains, Phase II (KMG-II): from individual species to whole genera.</title>
        <authorList>
            <person name="Goeker M."/>
        </authorList>
    </citation>
    <scope>NUCLEOTIDE SEQUENCE [LARGE SCALE GENOMIC DNA]</scope>
    <source>
        <strain evidence="2 3">DSM 16809</strain>
    </source>
</reference>
<sequence>MKIRVNIIIWFVLCFAFAKAQNIPVDNSQSLNAAIKKAVPGDTIIMADQEWRDIDIKFKSNGTADKPVVLRAQTPGKVKLTGSSSLRIGGDYLEVHGLWFDGGDTGKNNVIRFEADSDTPARYSRLTNCAIIGVGPEQRDITSYYVALHGKNNRVDHCAFLGKTNKGPTVAVRLKNGADNQHRIDHNYFGERIPLGFNGGETIRIGTSTYSMESSRTIVENNFFEKCNGEIEIISIKSGNNIVRNNLILGSEGTITLRHGNNNLIDGNVIIGNNVPKSGGIRMINKGNIVQNNILIGIKGKEYRAPLVIMNGIPNTELNGYHQVENGIIQNNTIINSAPVALAINSRKGADAAPLNTKFLNNLFYSDDRSLVAAAFGDVTGIHMDGNVASTFVIQDFKGIKTIDFKMTAVNGIAVPSREFDSLLVGVKTKPKVRVDATGTLRSNLRAGAVVPGNFKPPLALVSEAGVSFISIAEMRAIAEKVSEVVVKVAPGERTLEKAIKNTIGPTTIILEEGIYSLSKGNKIANEITIKGAGIDKTFIKIAENVEKTPQYIFRMDGSKSLTVQDVSIDGANEGNDAVKYAFTSPNNATTQIYNLFVHNVRLDNFNNSDGGAVYKAYKGTKADTISFSNTHIKNAFRGLNLSYEKSSDGKYNAENIMIFNSSFTDIEEFAINYSRKGKELGTTGGNLLIDHCVFYRVDDSEKGRIIKVQGIENVSIKNSIIDNSRNTESIIQLKGANQKIENCVIYNSGKVKITGGASDNNILRTNPKWDSLESFSLKSNSELLNAGTDQKNIGLIK</sequence>
<keyword evidence="3" id="KW-1185">Reference proteome</keyword>
<name>A0A2S6IJM7_9FLAO</name>
<organism evidence="2 3">
    <name type="scientific">Nonlabens xylanidelens</name>
    <dbReference type="NCBI Taxonomy" id="191564"/>
    <lineage>
        <taxon>Bacteria</taxon>
        <taxon>Pseudomonadati</taxon>
        <taxon>Bacteroidota</taxon>
        <taxon>Flavobacteriia</taxon>
        <taxon>Flavobacteriales</taxon>
        <taxon>Flavobacteriaceae</taxon>
        <taxon>Nonlabens</taxon>
    </lineage>
</organism>
<dbReference type="Gene3D" id="2.160.20.10">
    <property type="entry name" value="Single-stranded right-handed beta-helix, Pectin lyase-like"/>
    <property type="match status" value="2"/>
</dbReference>
<feature type="chain" id="PRO_5015703344" evidence="1">
    <location>
        <begin position="21"/>
        <end position="798"/>
    </location>
</feature>